<gene>
    <name evidence="1" type="ORF">PSON_ATCC_30995.1.T0940162</name>
</gene>
<dbReference type="OrthoDB" id="304064at2759"/>
<evidence type="ECO:0000313" key="2">
    <source>
        <dbReference type="Proteomes" id="UP000692954"/>
    </source>
</evidence>
<accession>A0A8S1Q2R4</accession>
<dbReference type="Proteomes" id="UP000692954">
    <property type="component" value="Unassembled WGS sequence"/>
</dbReference>
<proteinExistence type="predicted"/>
<protein>
    <submittedName>
        <fullName evidence="1">Uncharacterized protein</fullName>
    </submittedName>
</protein>
<evidence type="ECO:0000313" key="1">
    <source>
        <dbReference type="EMBL" id="CAD8109852.1"/>
    </source>
</evidence>
<name>A0A8S1Q2R4_9CILI</name>
<dbReference type="EMBL" id="CAJJDN010000094">
    <property type="protein sequence ID" value="CAD8109852.1"/>
    <property type="molecule type" value="Genomic_DNA"/>
</dbReference>
<organism evidence="1 2">
    <name type="scientific">Paramecium sonneborni</name>
    <dbReference type="NCBI Taxonomy" id="65129"/>
    <lineage>
        <taxon>Eukaryota</taxon>
        <taxon>Sar</taxon>
        <taxon>Alveolata</taxon>
        <taxon>Ciliophora</taxon>
        <taxon>Intramacronucleata</taxon>
        <taxon>Oligohymenophorea</taxon>
        <taxon>Peniculida</taxon>
        <taxon>Parameciidae</taxon>
        <taxon>Paramecium</taxon>
    </lineage>
</organism>
<dbReference type="AlphaFoldDB" id="A0A8S1Q2R4"/>
<sequence length="310" mass="37291">MLPLLYAPSYMNYPQLNLQQFYMLPNTTTTYALQNPNKETCDQACQFPEPCLLESQLQSNTMKFEEQAEQELTLLLKYLSKHISLLKDSIFDEFVQENLKTLSSLQKDLPNMIKKRYILVNKTKEEMTKFIIRRCFLFIKSQIDYEEKEGVPAEERDRIFYNSFFSDDKEFMKSLHLESIDDMIPFRKDSKMKTMNDNYLKRLFESQRFSKYYSLFLSQFKDICLNENEEKIENMTKQLIKIIMTRDYGKIKTYRRFPWKNHELIKCQERAKELYCKYSNSHNQKMKKKCLSKCDSHTSDILEKYSESLS</sequence>
<keyword evidence="2" id="KW-1185">Reference proteome</keyword>
<reference evidence="1" key="1">
    <citation type="submission" date="2021-01" db="EMBL/GenBank/DDBJ databases">
        <authorList>
            <consortium name="Genoscope - CEA"/>
            <person name="William W."/>
        </authorList>
    </citation>
    <scope>NUCLEOTIDE SEQUENCE</scope>
</reference>
<comment type="caution">
    <text evidence="1">The sequence shown here is derived from an EMBL/GenBank/DDBJ whole genome shotgun (WGS) entry which is preliminary data.</text>
</comment>